<reference evidence="2" key="1">
    <citation type="journal article" date="2023" name="IScience">
        <title>Live-bearing cockroach genome reveals convergent evolutionary mechanisms linked to viviparity in insects and beyond.</title>
        <authorList>
            <person name="Fouks B."/>
            <person name="Harrison M.C."/>
            <person name="Mikhailova A.A."/>
            <person name="Marchal E."/>
            <person name="English S."/>
            <person name="Carruthers M."/>
            <person name="Jennings E.C."/>
            <person name="Chiamaka E.L."/>
            <person name="Frigard R.A."/>
            <person name="Pippel M."/>
            <person name="Attardo G.M."/>
            <person name="Benoit J.B."/>
            <person name="Bornberg-Bauer E."/>
            <person name="Tobe S.S."/>
        </authorList>
    </citation>
    <scope>NUCLEOTIDE SEQUENCE</scope>
    <source>
        <strain evidence="2">Stay&amp;Tobe</strain>
    </source>
</reference>
<reference evidence="2" key="2">
    <citation type="submission" date="2023-05" db="EMBL/GenBank/DDBJ databases">
        <authorList>
            <person name="Fouks B."/>
        </authorList>
    </citation>
    <scope>NUCLEOTIDE SEQUENCE</scope>
    <source>
        <strain evidence="2">Stay&amp;Tobe</strain>
        <tissue evidence="2">Testes</tissue>
    </source>
</reference>
<feature type="non-terminal residue" evidence="2">
    <location>
        <position position="1"/>
    </location>
</feature>
<proteinExistence type="predicted"/>
<evidence type="ECO:0000313" key="3">
    <source>
        <dbReference type="Proteomes" id="UP001233999"/>
    </source>
</evidence>
<evidence type="ECO:0000256" key="1">
    <source>
        <dbReference type="SAM" id="MobiDB-lite"/>
    </source>
</evidence>
<comment type="caution">
    <text evidence="2">The sequence shown here is derived from an EMBL/GenBank/DDBJ whole genome shotgun (WGS) entry which is preliminary data.</text>
</comment>
<dbReference type="Proteomes" id="UP001233999">
    <property type="component" value="Unassembled WGS sequence"/>
</dbReference>
<feature type="region of interest" description="Disordered" evidence="1">
    <location>
        <begin position="149"/>
        <end position="168"/>
    </location>
</feature>
<name>A0AAD8EK01_DIPPU</name>
<gene>
    <name evidence="2" type="ORF">L9F63_015547</name>
</gene>
<organism evidence="2 3">
    <name type="scientific">Diploptera punctata</name>
    <name type="common">Pacific beetle cockroach</name>
    <dbReference type="NCBI Taxonomy" id="6984"/>
    <lineage>
        <taxon>Eukaryota</taxon>
        <taxon>Metazoa</taxon>
        <taxon>Ecdysozoa</taxon>
        <taxon>Arthropoda</taxon>
        <taxon>Hexapoda</taxon>
        <taxon>Insecta</taxon>
        <taxon>Pterygota</taxon>
        <taxon>Neoptera</taxon>
        <taxon>Polyneoptera</taxon>
        <taxon>Dictyoptera</taxon>
        <taxon>Blattodea</taxon>
        <taxon>Blaberoidea</taxon>
        <taxon>Blaberidae</taxon>
        <taxon>Diplopterinae</taxon>
        <taxon>Diploptera</taxon>
    </lineage>
</organism>
<keyword evidence="3" id="KW-1185">Reference proteome</keyword>
<accession>A0AAD8EK01</accession>
<dbReference type="EMBL" id="JASPKZ010003806">
    <property type="protein sequence ID" value="KAJ9592769.1"/>
    <property type="molecule type" value="Genomic_DNA"/>
</dbReference>
<protein>
    <submittedName>
        <fullName evidence="2">Uncharacterized protein</fullName>
    </submittedName>
</protein>
<sequence length="372" mass="40067">MTGNLAALHKSKSSNEDLNRLQSSLRRFPFPNRGNCVTSSLLCDSTTSKHKLDFRSRRERVCKSWTSGYGTLVEDKEFQDKAVLLPDKQQRVEPQLLSSTLRSRIRRATSLVIATPWKTADVVPTHRHSRIDQLMPSLRSLVSRRSRAASSAGISGGRDMGGSSSSSVSAGNAAAVMVPLVKREASCSSLAPSIKINGNDLVSDVPEGASGGNMRKCETVLALSSFGAAMLRSASSSRTTIHIEPLKPVNRLRVPPHYSSSGLSPNAGGGSTSRMCSRCSSLLSMASSSRYSLNTAGGGFVPCQPEQTILCKLCLGEVPFSNTSEIHQCGCTYCQDASGRAWGGSVKKHLFRKLREIFKSKNNIISNTLKIA</sequence>
<evidence type="ECO:0000313" key="2">
    <source>
        <dbReference type="EMBL" id="KAJ9592769.1"/>
    </source>
</evidence>
<dbReference type="AlphaFoldDB" id="A0AAD8EK01"/>